<name>L5JM24_PTEAL</name>
<dbReference type="Pfam" id="PF00643">
    <property type="entry name" value="zf-B_box"/>
    <property type="match status" value="1"/>
</dbReference>
<dbReference type="InterPro" id="IPR003879">
    <property type="entry name" value="Butyrophylin_SPRY"/>
</dbReference>
<proteinExistence type="predicted"/>
<dbReference type="InterPro" id="IPR013083">
    <property type="entry name" value="Znf_RING/FYVE/PHD"/>
</dbReference>
<dbReference type="PRINTS" id="PR01407">
    <property type="entry name" value="BUTYPHLNCDUF"/>
</dbReference>
<evidence type="ECO:0000259" key="5">
    <source>
        <dbReference type="PROSITE" id="PS50089"/>
    </source>
</evidence>
<dbReference type="Proteomes" id="UP000010552">
    <property type="component" value="Unassembled WGS sequence"/>
</dbReference>
<evidence type="ECO:0000259" key="6">
    <source>
        <dbReference type="PROSITE" id="PS50119"/>
    </source>
</evidence>
<sequence>MDFSILQVFQKDLTCSICMNYFIDPVTIDCGHSFCRPCFCLSWQDISDLACCSECKGTTSQRDFKTNIRIKKLVLLVRKASLRQFLSSGENICRLHKKTKQIFCEDDRRLLCSHCSSSQEHKAHRHWSVEGAAEEYQNYVNLRRETISAEYEKMVPFFHEEKQHHLERLQKEGKEIFQQLKESKARMTRKRELLRGMYEELKDMCHKPDVELLLDFGDILHRSETVELHMPQPMNPELSTGPIPGLIKRLNCFKVYITFDHKISKYDAPLFEELRHLQCSPDHQATSHTVYSASSEYTSSWGAQTFTSGKHYWEVDVGNSHNWIIGLCKESWEVPSAKEVIWVVTMHSSDSEEQTAHGLCGNQVNGEVGKSNCQGHPNPVSFHNNPLHPLLRQDIAV</sequence>
<feature type="domain" description="B box-type" evidence="6">
    <location>
        <begin position="88"/>
        <end position="129"/>
    </location>
</feature>
<reference evidence="8" key="1">
    <citation type="journal article" date="2013" name="Science">
        <title>Comparative analysis of bat genomes provides insight into the evolution of flight and immunity.</title>
        <authorList>
            <person name="Zhang G."/>
            <person name="Cowled C."/>
            <person name="Shi Z."/>
            <person name="Huang Z."/>
            <person name="Bishop-Lilly K.A."/>
            <person name="Fang X."/>
            <person name="Wynne J.W."/>
            <person name="Xiong Z."/>
            <person name="Baker M.L."/>
            <person name="Zhao W."/>
            <person name="Tachedjian M."/>
            <person name="Zhu Y."/>
            <person name="Zhou P."/>
            <person name="Jiang X."/>
            <person name="Ng J."/>
            <person name="Yang L."/>
            <person name="Wu L."/>
            <person name="Xiao J."/>
            <person name="Feng Y."/>
            <person name="Chen Y."/>
            <person name="Sun X."/>
            <person name="Zhang Y."/>
            <person name="Marsh G.A."/>
            <person name="Crameri G."/>
            <person name="Broder C.C."/>
            <person name="Frey K.G."/>
            <person name="Wang L.F."/>
            <person name="Wang J."/>
        </authorList>
    </citation>
    <scope>NUCLEOTIDE SEQUENCE [LARGE SCALE GENOMIC DNA]</scope>
</reference>
<feature type="domain" description="RING-type" evidence="5">
    <location>
        <begin position="15"/>
        <end position="56"/>
    </location>
</feature>
<dbReference type="InterPro" id="IPR000315">
    <property type="entry name" value="Znf_B-box"/>
</dbReference>
<accession>L5JM24</accession>
<organism evidence="7 8">
    <name type="scientific">Pteropus alecto</name>
    <name type="common">Black flying fox</name>
    <dbReference type="NCBI Taxonomy" id="9402"/>
    <lineage>
        <taxon>Eukaryota</taxon>
        <taxon>Metazoa</taxon>
        <taxon>Chordata</taxon>
        <taxon>Craniata</taxon>
        <taxon>Vertebrata</taxon>
        <taxon>Euteleostomi</taxon>
        <taxon>Mammalia</taxon>
        <taxon>Eutheria</taxon>
        <taxon>Laurasiatheria</taxon>
        <taxon>Chiroptera</taxon>
        <taxon>Yinpterochiroptera</taxon>
        <taxon>Pteropodoidea</taxon>
        <taxon>Pteropodidae</taxon>
        <taxon>Pteropodinae</taxon>
        <taxon>Pteropus</taxon>
    </lineage>
</organism>
<dbReference type="SUPFAM" id="SSF57845">
    <property type="entry name" value="B-box zinc-binding domain"/>
    <property type="match status" value="1"/>
</dbReference>
<protein>
    <submittedName>
        <fullName evidence="7">Putative tripartite motif-containing protein 49B</fullName>
    </submittedName>
</protein>
<dbReference type="InterPro" id="IPR013320">
    <property type="entry name" value="ConA-like_dom_sf"/>
</dbReference>
<dbReference type="InterPro" id="IPR043136">
    <property type="entry name" value="B30.2/SPRY_sf"/>
</dbReference>
<dbReference type="InterPro" id="IPR001841">
    <property type="entry name" value="Znf_RING"/>
</dbReference>
<dbReference type="PROSITE" id="PS50089">
    <property type="entry name" value="ZF_RING_2"/>
    <property type="match status" value="1"/>
</dbReference>
<evidence type="ECO:0000256" key="1">
    <source>
        <dbReference type="ARBA" id="ARBA00022723"/>
    </source>
</evidence>
<evidence type="ECO:0000256" key="4">
    <source>
        <dbReference type="PROSITE-ProRule" id="PRU00024"/>
    </source>
</evidence>
<dbReference type="EMBL" id="KB031158">
    <property type="protein sequence ID" value="ELK00439.1"/>
    <property type="molecule type" value="Genomic_DNA"/>
</dbReference>
<dbReference type="AlphaFoldDB" id="L5JM24"/>
<dbReference type="Gene3D" id="3.30.160.60">
    <property type="entry name" value="Classic Zinc Finger"/>
    <property type="match status" value="1"/>
</dbReference>
<keyword evidence="1" id="KW-0479">Metal-binding</keyword>
<dbReference type="GO" id="GO:0008270">
    <property type="term" value="F:zinc ion binding"/>
    <property type="evidence" value="ECO:0007669"/>
    <property type="project" value="UniProtKB-KW"/>
</dbReference>
<dbReference type="InterPro" id="IPR050143">
    <property type="entry name" value="TRIM/RBCC"/>
</dbReference>
<dbReference type="Pfam" id="PF15227">
    <property type="entry name" value="zf-C3HC4_4"/>
    <property type="match status" value="1"/>
</dbReference>
<dbReference type="SUPFAM" id="SSF57850">
    <property type="entry name" value="RING/U-box"/>
    <property type="match status" value="1"/>
</dbReference>
<keyword evidence="3" id="KW-0862">Zinc</keyword>
<dbReference type="SUPFAM" id="SSF49899">
    <property type="entry name" value="Concanavalin A-like lectins/glucanases"/>
    <property type="match status" value="1"/>
</dbReference>
<evidence type="ECO:0000256" key="2">
    <source>
        <dbReference type="ARBA" id="ARBA00022771"/>
    </source>
</evidence>
<keyword evidence="8" id="KW-1185">Reference proteome</keyword>
<dbReference type="InParanoid" id="L5JM24"/>
<evidence type="ECO:0000256" key="3">
    <source>
        <dbReference type="ARBA" id="ARBA00022833"/>
    </source>
</evidence>
<gene>
    <name evidence="7" type="ORF">PAL_GLEAN10025583</name>
</gene>
<keyword evidence="2 4" id="KW-0863">Zinc-finger</keyword>
<evidence type="ECO:0000313" key="7">
    <source>
        <dbReference type="EMBL" id="ELK00439.1"/>
    </source>
</evidence>
<dbReference type="PANTHER" id="PTHR24103">
    <property type="entry name" value="E3 UBIQUITIN-PROTEIN LIGASE TRIM"/>
    <property type="match status" value="1"/>
</dbReference>
<dbReference type="SMART" id="SM00184">
    <property type="entry name" value="RING"/>
    <property type="match status" value="1"/>
</dbReference>
<dbReference type="Gene3D" id="2.60.120.920">
    <property type="match status" value="1"/>
</dbReference>
<dbReference type="PROSITE" id="PS50119">
    <property type="entry name" value="ZF_BBOX"/>
    <property type="match status" value="1"/>
</dbReference>
<dbReference type="Gene3D" id="3.30.40.10">
    <property type="entry name" value="Zinc/RING finger domain, C3HC4 (zinc finger)"/>
    <property type="match status" value="1"/>
</dbReference>
<evidence type="ECO:0000313" key="8">
    <source>
        <dbReference type="Proteomes" id="UP000010552"/>
    </source>
</evidence>